<proteinExistence type="inferred from homology"/>
<dbReference type="OrthoDB" id="14970at2759"/>
<dbReference type="PROSITE" id="PS00166">
    <property type="entry name" value="ENOYL_COA_HYDRATASE"/>
    <property type="match status" value="1"/>
</dbReference>
<evidence type="ECO:0000256" key="11">
    <source>
        <dbReference type="ARBA" id="ARBA00052809"/>
    </source>
</evidence>
<evidence type="ECO:0000256" key="2">
    <source>
        <dbReference type="ARBA" id="ARBA00005005"/>
    </source>
</evidence>
<organism evidence="15 16">
    <name type="scientific">Leptonychotes weddellii</name>
    <name type="common">Weddell seal</name>
    <name type="synonym">Otaria weddellii</name>
    <dbReference type="NCBI Taxonomy" id="9713"/>
    <lineage>
        <taxon>Eukaryota</taxon>
        <taxon>Metazoa</taxon>
        <taxon>Chordata</taxon>
        <taxon>Craniata</taxon>
        <taxon>Vertebrata</taxon>
        <taxon>Euteleostomi</taxon>
        <taxon>Mammalia</taxon>
        <taxon>Eutheria</taxon>
        <taxon>Laurasiatheria</taxon>
        <taxon>Carnivora</taxon>
        <taxon>Caniformia</taxon>
        <taxon>Pinnipedia</taxon>
        <taxon>Phocidae</taxon>
        <taxon>Monachinae</taxon>
        <taxon>Lobodontini</taxon>
        <taxon>Leptonychotes</taxon>
    </lineage>
</organism>
<name>A0A2U3Y6W0_LEPWE</name>
<evidence type="ECO:0000256" key="8">
    <source>
        <dbReference type="ARBA" id="ARBA00023140"/>
    </source>
</evidence>
<evidence type="ECO:0000256" key="14">
    <source>
        <dbReference type="RuleBase" id="RU003707"/>
    </source>
</evidence>
<dbReference type="FunFam" id="3.90.226.10:FF:000024">
    <property type="entry name" value="Delta3,5-delta2,4-dienoyl-CoA isomerase"/>
    <property type="match status" value="1"/>
</dbReference>
<evidence type="ECO:0000313" key="15">
    <source>
        <dbReference type="Proteomes" id="UP000245341"/>
    </source>
</evidence>
<dbReference type="SUPFAM" id="SSF52096">
    <property type="entry name" value="ClpP/crotonase"/>
    <property type="match status" value="1"/>
</dbReference>
<dbReference type="Gene3D" id="3.90.226.10">
    <property type="entry name" value="2-enoyl-CoA Hydratase, Chain A, domain 1"/>
    <property type="match status" value="1"/>
</dbReference>
<keyword evidence="15" id="KW-1185">Reference proteome</keyword>
<evidence type="ECO:0000313" key="16">
    <source>
        <dbReference type="RefSeq" id="XP_006739445.1"/>
    </source>
</evidence>
<dbReference type="Pfam" id="PF00378">
    <property type="entry name" value="ECH_1"/>
    <property type="match status" value="1"/>
</dbReference>
<evidence type="ECO:0000256" key="5">
    <source>
        <dbReference type="ARBA" id="ARBA00022832"/>
    </source>
</evidence>
<dbReference type="InterPro" id="IPR045002">
    <property type="entry name" value="Ech1-like"/>
</dbReference>
<comment type="catalytic activity">
    <reaction evidence="11">
        <text>(3E,5Z,8Z,11Z,14Z)-eicosapentaenoyl-CoA = (2E,4E,8Z,11Z,14Z)-eicosapentaenoyl-CoA</text>
        <dbReference type="Rhea" id="RHEA:45224"/>
        <dbReference type="ChEBI" id="CHEBI:85090"/>
        <dbReference type="ChEBI" id="CHEBI:85091"/>
    </reaction>
</comment>
<dbReference type="GO" id="GO:0005777">
    <property type="term" value="C:peroxisome"/>
    <property type="evidence" value="ECO:0007669"/>
    <property type="project" value="UniProtKB-SubCell"/>
</dbReference>
<dbReference type="NCBIfam" id="NF004794">
    <property type="entry name" value="PRK06142.1"/>
    <property type="match status" value="1"/>
</dbReference>
<evidence type="ECO:0000256" key="12">
    <source>
        <dbReference type="ARBA" id="ARBA00055786"/>
    </source>
</evidence>
<dbReference type="RefSeq" id="XP_006739445.1">
    <property type="nucleotide sequence ID" value="XM_006739382.2"/>
</dbReference>
<keyword evidence="8" id="KW-0576">Peroxisome</keyword>
<evidence type="ECO:0000256" key="7">
    <source>
        <dbReference type="ARBA" id="ARBA00023098"/>
    </source>
</evidence>
<comment type="catalytic activity">
    <reaction evidence="10">
        <text>(3E,5Z)-octadienoyl-CoA = (2E,4E)-octadienoyl-CoA</text>
        <dbReference type="Rhea" id="RHEA:45244"/>
        <dbReference type="ChEBI" id="CHEBI:62243"/>
        <dbReference type="ChEBI" id="CHEBI:85108"/>
    </reaction>
</comment>
<dbReference type="PANTHER" id="PTHR43149">
    <property type="entry name" value="ENOYL-COA HYDRATASE"/>
    <property type="match status" value="1"/>
</dbReference>
<keyword evidence="7" id="KW-0443">Lipid metabolism</keyword>
<dbReference type="PANTHER" id="PTHR43149:SF1">
    <property type="entry name" value="DELTA(3,5)-DELTA(2,4)-DIENOYL-COA ISOMERASE, MITOCHONDRIAL"/>
    <property type="match status" value="1"/>
</dbReference>
<evidence type="ECO:0000256" key="10">
    <source>
        <dbReference type="ARBA" id="ARBA00051408"/>
    </source>
</evidence>
<dbReference type="InterPro" id="IPR029045">
    <property type="entry name" value="ClpP/crotonase-like_dom_sf"/>
</dbReference>
<accession>A0A2U3Y6W0</accession>
<sequence>MAAAMAASRSLRNLLIRRVMAPIPQGLSLSLRPMSSIAQDEASTAAPREAPDHNYESLQVTVAQKHILHVQLNRPEKRNAMNRAFWREMVECFNKIAQDPDCRAVVISGAGKLFTAGIDLTDMASEILQPQGDDVARVSWNLRSLISRYQETFSVIEKCPKPVIAAIHGACIGAGVDLITACDIRYCAQDAFFQVKEVDIGLAADVGTLQRLPKVIGNQSLVNELAFTSRRMMADEALSSGLVSRVFPDKVGMLDAAFTLAAEISTKSPVAVQGTKINLVYSRNHSVADGLNYTATWNMSMLQTQDIVKSVQAAMEKQELKNVTFSKL</sequence>
<dbReference type="GeneID" id="102730875"/>
<dbReference type="KEGG" id="lww:102730875"/>
<evidence type="ECO:0000256" key="1">
    <source>
        <dbReference type="ARBA" id="ARBA00004275"/>
    </source>
</evidence>
<comment type="pathway">
    <text evidence="2">Lipid metabolism; fatty acid beta-oxidation.</text>
</comment>
<evidence type="ECO:0000256" key="4">
    <source>
        <dbReference type="ARBA" id="ARBA00011643"/>
    </source>
</evidence>
<comment type="function">
    <text evidence="12">Isomerization of 3-trans,5-cis-dienoyl-CoA to 2-trans,4-trans-dienoyl-CoA.</text>
</comment>
<dbReference type="Proteomes" id="UP000245341">
    <property type="component" value="Unplaced"/>
</dbReference>
<keyword evidence="6" id="KW-0007">Acetylation</keyword>
<dbReference type="CDD" id="cd06558">
    <property type="entry name" value="crotonase-like"/>
    <property type="match status" value="1"/>
</dbReference>
<comment type="similarity">
    <text evidence="3 14">Belongs to the enoyl-CoA hydratase/isomerase family.</text>
</comment>
<dbReference type="CTD" id="1891"/>
<dbReference type="InterPro" id="IPR018376">
    <property type="entry name" value="Enoyl-CoA_hyd/isom_CS"/>
</dbReference>
<reference evidence="16" key="1">
    <citation type="submission" date="2025-08" db="UniProtKB">
        <authorList>
            <consortium name="RefSeq"/>
        </authorList>
    </citation>
    <scope>IDENTIFICATION</scope>
    <source>
        <tissue evidence="16">Liver</tissue>
    </source>
</reference>
<evidence type="ECO:0000256" key="3">
    <source>
        <dbReference type="ARBA" id="ARBA00005254"/>
    </source>
</evidence>
<evidence type="ECO:0000256" key="13">
    <source>
        <dbReference type="ARBA" id="ARBA00071021"/>
    </source>
</evidence>
<dbReference type="GO" id="GO:0005739">
    <property type="term" value="C:mitochondrion"/>
    <property type="evidence" value="ECO:0007669"/>
    <property type="project" value="TreeGrafter"/>
</dbReference>
<dbReference type="GO" id="GO:0051750">
    <property type="term" value="F:delta(3,5)-delta(2,4)-dienoyl-CoA isomerase activity"/>
    <property type="evidence" value="ECO:0007669"/>
    <property type="project" value="TreeGrafter"/>
</dbReference>
<protein>
    <recommendedName>
        <fullName evidence="13">Delta(3,5)-Delta(2,4)-dienoyl-CoA isomerase, mitochondrial</fullName>
    </recommendedName>
</protein>
<dbReference type="FunFam" id="1.10.12.10:FF:000004">
    <property type="entry name" value="Delta3,5-delta2,4-dienoyl-CoA isomerase"/>
    <property type="match status" value="1"/>
</dbReference>
<dbReference type="InterPro" id="IPR001753">
    <property type="entry name" value="Enoyl-CoA_hydra/iso"/>
</dbReference>
<comment type="subcellular location">
    <subcellularLocation>
        <location evidence="1">Peroxisome</location>
    </subcellularLocation>
</comment>
<comment type="subunit">
    <text evidence="4">Homohexamer.</text>
</comment>
<dbReference type="InterPro" id="IPR014748">
    <property type="entry name" value="Enoyl-CoA_hydra_C"/>
</dbReference>
<dbReference type="AlphaFoldDB" id="A0A2U3Y6W0"/>
<dbReference type="GO" id="GO:0006635">
    <property type="term" value="P:fatty acid beta-oxidation"/>
    <property type="evidence" value="ECO:0007669"/>
    <property type="project" value="UniProtKB-UniPathway"/>
</dbReference>
<keyword evidence="5" id="KW-0276">Fatty acid metabolism</keyword>
<dbReference type="UniPathway" id="UPA00659"/>
<evidence type="ECO:0000256" key="9">
    <source>
        <dbReference type="ARBA" id="ARBA00023235"/>
    </source>
</evidence>
<dbReference type="Gene3D" id="1.10.12.10">
    <property type="entry name" value="Lyase 2-enoyl-coa Hydratase, Chain A, domain 2"/>
    <property type="match status" value="1"/>
</dbReference>
<keyword evidence="9 16" id="KW-0413">Isomerase</keyword>
<gene>
    <name evidence="16" type="primary">ECH1</name>
</gene>
<evidence type="ECO:0000256" key="6">
    <source>
        <dbReference type="ARBA" id="ARBA00022990"/>
    </source>
</evidence>
<dbReference type="STRING" id="9713.A0A2U3Y6W0"/>